<dbReference type="GO" id="GO:0004407">
    <property type="term" value="F:histone deacetylase activity"/>
    <property type="evidence" value="ECO:0007669"/>
    <property type="project" value="TreeGrafter"/>
</dbReference>
<evidence type="ECO:0000313" key="1">
    <source>
        <dbReference type="EMBL" id="VDN84836.1"/>
    </source>
</evidence>
<dbReference type="PANTHER" id="PTHR10625:SF10">
    <property type="entry name" value="HISTONE DEACETYLASE HDAC1"/>
    <property type="match status" value="1"/>
</dbReference>
<dbReference type="InterPro" id="IPR037138">
    <property type="entry name" value="His_deacetylse_dom_sf"/>
</dbReference>
<dbReference type="STRING" id="6280.A0A0N4T649"/>
<sequence length="246" mass="27963">MTRFHINEYMMFLRTAAPNNLKQFNKQMLKFNVGEDCSVFDALFEFCQISCGGSLGGFFYTTDRVMTCSFHKYGNFSLGTGGLKDTGAGRGKYYAVNIMERVMETFQLCAVVLQNGADSLNDDRLGTFNLTLRGGYTPRNVARCWTYETSIAIDMEVSNDLPYNYYFESFGPHYRLHIDPSNANNENTPEFLRKIQSDGENLRHLPHVLGVQMQSVGDESFTTRCLNVEEGDRDNANPDVRLHRKG</sequence>
<keyword evidence="2" id="KW-1185">Reference proteome</keyword>
<accession>A0A0N4T649</accession>
<reference evidence="1 2" key="2">
    <citation type="submission" date="2018-11" db="EMBL/GenBank/DDBJ databases">
        <authorList>
            <consortium name="Pathogen Informatics"/>
        </authorList>
    </citation>
    <scope>NUCLEOTIDE SEQUENCE [LARGE SCALE GENOMIC DNA]</scope>
</reference>
<name>A0A0N4T649_BRUPA</name>
<dbReference type="EMBL" id="UZAD01001196">
    <property type="protein sequence ID" value="VDN84836.1"/>
    <property type="molecule type" value="Genomic_DNA"/>
</dbReference>
<reference evidence="3" key="1">
    <citation type="submission" date="2017-02" db="UniProtKB">
        <authorList>
            <consortium name="WormBaseParasite"/>
        </authorList>
    </citation>
    <scope>IDENTIFICATION</scope>
</reference>
<dbReference type="GO" id="GO:0016581">
    <property type="term" value="C:NuRD complex"/>
    <property type="evidence" value="ECO:0007669"/>
    <property type="project" value="TreeGrafter"/>
</dbReference>
<dbReference type="InterPro" id="IPR023696">
    <property type="entry name" value="Ureohydrolase_dom_sf"/>
</dbReference>
<dbReference type="Proteomes" id="UP000278627">
    <property type="component" value="Unassembled WGS sequence"/>
</dbReference>
<organism evidence="3">
    <name type="scientific">Brugia pahangi</name>
    <name type="common">Filarial nematode worm</name>
    <dbReference type="NCBI Taxonomy" id="6280"/>
    <lineage>
        <taxon>Eukaryota</taxon>
        <taxon>Metazoa</taxon>
        <taxon>Ecdysozoa</taxon>
        <taxon>Nematoda</taxon>
        <taxon>Chromadorea</taxon>
        <taxon>Rhabditida</taxon>
        <taxon>Spirurina</taxon>
        <taxon>Spiruromorpha</taxon>
        <taxon>Filarioidea</taxon>
        <taxon>Onchocercidae</taxon>
        <taxon>Brugia</taxon>
    </lineage>
</organism>
<dbReference type="PANTHER" id="PTHR10625">
    <property type="entry name" value="HISTONE DEACETYLASE HDAC1-RELATED"/>
    <property type="match status" value="1"/>
</dbReference>
<dbReference type="SUPFAM" id="SSF52768">
    <property type="entry name" value="Arginase/deacetylase"/>
    <property type="match status" value="1"/>
</dbReference>
<gene>
    <name evidence="1" type="ORF">BPAG_LOCUS3650</name>
</gene>
<dbReference type="GO" id="GO:0031507">
    <property type="term" value="P:heterochromatin formation"/>
    <property type="evidence" value="ECO:0007669"/>
    <property type="project" value="TreeGrafter"/>
</dbReference>
<dbReference type="Gene3D" id="3.40.800.20">
    <property type="entry name" value="Histone deacetylase domain"/>
    <property type="match status" value="2"/>
</dbReference>
<evidence type="ECO:0000313" key="3">
    <source>
        <dbReference type="WBParaSite" id="BPAG_0000368201-mRNA-1"/>
    </source>
</evidence>
<proteinExistence type="predicted"/>
<protein>
    <submittedName>
        <fullName evidence="1 3">Uncharacterized protein</fullName>
    </submittedName>
</protein>
<dbReference type="AlphaFoldDB" id="A0A0N4T649"/>
<evidence type="ECO:0000313" key="2">
    <source>
        <dbReference type="Proteomes" id="UP000278627"/>
    </source>
</evidence>
<dbReference type="WBParaSite" id="BPAG_0000368201-mRNA-1">
    <property type="protein sequence ID" value="BPAG_0000368201-mRNA-1"/>
    <property type="gene ID" value="BPAG_0000368201"/>
</dbReference>